<accession>A0ABR3JU63</accession>
<name>A0ABR3JU63_9AGAR</name>
<proteinExistence type="predicted"/>
<evidence type="ECO:0000313" key="2">
    <source>
        <dbReference type="Proteomes" id="UP001556367"/>
    </source>
</evidence>
<sequence length="112" mass="12407">MDTSRTLTLMKKAIYLRYEPLLGATGWIAPRFLGVTSKGRASTKIHTKTTLLLAELDAEVPRRSLGPRSMRFAQWTGKSLPYSASRHAKSSLDLSSTSFEIESVYMSAHATT</sequence>
<organism evidence="1 2">
    <name type="scientific">Hohenbuehelia grisea</name>
    <dbReference type="NCBI Taxonomy" id="104357"/>
    <lineage>
        <taxon>Eukaryota</taxon>
        <taxon>Fungi</taxon>
        <taxon>Dikarya</taxon>
        <taxon>Basidiomycota</taxon>
        <taxon>Agaricomycotina</taxon>
        <taxon>Agaricomycetes</taxon>
        <taxon>Agaricomycetidae</taxon>
        <taxon>Agaricales</taxon>
        <taxon>Pleurotineae</taxon>
        <taxon>Pleurotaceae</taxon>
        <taxon>Hohenbuehelia</taxon>
    </lineage>
</organism>
<dbReference type="Proteomes" id="UP001556367">
    <property type="component" value="Unassembled WGS sequence"/>
</dbReference>
<protein>
    <submittedName>
        <fullName evidence="1">Uncharacterized protein</fullName>
    </submittedName>
</protein>
<dbReference type="EMBL" id="JASNQZ010000003">
    <property type="protein sequence ID" value="KAL0959371.1"/>
    <property type="molecule type" value="Genomic_DNA"/>
</dbReference>
<keyword evidence="2" id="KW-1185">Reference proteome</keyword>
<gene>
    <name evidence="1" type="ORF">HGRIS_014624</name>
</gene>
<reference evidence="2" key="1">
    <citation type="submission" date="2024-06" db="EMBL/GenBank/DDBJ databases">
        <title>Multi-omics analyses provide insights into the biosynthesis of the anticancer antibiotic pleurotin in Hohenbuehelia grisea.</title>
        <authorList>
            <person name="Weaver J.A."/>
            <person name="Alberti F."/>
        </authorList>
    </citation>
    <scope>NUCLEOTIDE SEQUENCE [LARGE SCALE GENOMIC DNA]</scope>
    <source>
        <strain evidence="2">T-177</strain>
    </source>
</reference>
<evidence type="ECO:0000313" key="1">
    <source>
        <dbReference type="EMBL" id="KAL0959371.1"/>
    </source>
</evidence>
<comment type="caution">
    <text evidence="1">The sequence shown here is derived from an EMBL/GenBank/DDBJ whole genome shotgun (WGS) entry which is preliminary data.</text>
</comment>